<evidence type="ECO:0000256" key="10">
    <source>
        <dbReference type="NCBIfam" id="TIGR00131"/>
    </source>
</evidence>
<protein>
    <recommendedName>
        <fullName evidence="10">Galactokinase</fullName>
        <ecNumber evidence="10">2.7.1.6</ecNumber>
    </recommendedName>
</protein>
<evidence type="ECO:0000256" key="5">
    <source>
        <dbReference type="ARBA" id="ARBA00022777"/>
    </source>
</evidence>
<dbReference type="EMBL" id="DXGD01000339">
    <property type="protein sequence ID" value="HIX00301.1"/>
    <property type="molecule type" value="Genomic_DNA"/>
</dbReference>
<dbReference type="Gene3D" id="3.30.70.890">
    <property type="entry name" value="GHMP kinase, C-terminal domain"/>
    <property type="match status" value="1"/>
</dbReference>
<evidence type="ECO:0000256" key="3">
    <source>
        <dbReference type="ARBA" id="ARBA00022723"/>
    </source>
</evidence>
<dbReference type="InterPro" id="IPR006206">
    <property type="entry name" value="Mevalonate/galactokinase"/>
</dbReference>
<feature type="domain" description="GHMP kinase N-terminal" evidence="11">
    <location>
        <begin position="49"/>
        <end position="145"/>
    </location>
</feature>
<evidence type="ECO:0000256" key="8">
    <source>
        <dbReference type="ARBA" id="ARBA00023144"/>
    </source>
</evidence>
<dbReference type="PANTHER" id="PTHR10457">
    <property type="entry name" value="MEVALONATE KINASE/GALACTOKINASE"/>
    <property type="match status" value="1"/>
</dbReference>
<evidence type="ECO:0000256" key="9">
    <source>
        <dbReference type="ARBA" id="ARBA00023277"/>
    </source>
</evidence>
<dbReference type="PRINTS" id="PR00959">
    <property type="entry name" value="MEVGALKINASE"/>
</dbReference>
<keyword evidence="2 13" id="KW-0808">Transferase</keyword>
<dbReference type="PANTHER" id="PTHR10457:SF7">
    <property type="entry name" value="GALACTOKINASE-RELATED"/>
    <property type="match status" value="1"/>
</dbReference>
<name>A0A9D1UTW5_9MICC</name>
<dbReference type="EC" id="2.7.1.6" evidence="10"/>
<dbReference type="InterPro" id="IPR036554">
    <property type="entry name" value="GHMP_kinase_C_sf"/>
</dbReference>
<evidence type="ECO:0000313" key="14">
    <source>
        <dbReference type="Proteomes" id="UP000824151"/>
    </source>
</evidence>
<feature type="domain" description="GHMP kinase C-terminal" evidence="12">
    <location>
        <begin position="249"/>
        <end position="328"/>
    </location>
</feature>
<evidence type="ECO:0000259" key="12">
    <source>
        <dbReference type="Pfam" id="PF08544"/>
    </source>
</evidence>
<dbReference type="InterPro" id="IPR014721">
    <property type="entry name" value="Ribsml_uS5_D2-typ_fold_subgr"/>
</dbReference>
<dbReference type="Pfam" id="PF00288">
    <property type="entry name" value="GHMP_kinases_N"/>
    <property type="match status" value="1"/>
</dbReference>
<reference evidence="13" key="1">
    <citation type="journal article" date="2021" name="PeerJ">
        <title>Extensive microbial diversity within the chicken gut microbiome revealed by metagenomics and culture.</title>
        <authorList>
            <person name="Gilroy R."/>
            <person name="Ravi A."/>
            <person name="Getino M."/>
            <person name="Pursley I."/>
            <person name="Horton D.L."/>
            <person name="Alikhan N.F."/>
            <person name="Baker D."/>
            <person name="Gharbi K."/>
            <person name="Hall N."/>
            <person name="Watson M."/>
            <person name="Adriaenssens E.M."/>
            <person name="Foster-Nyarko E."/>
            <person name="Jarju S."/>
            <person name="Secka A."/>
            <person name="Antonio M."/>
            <person name="Oren A."/>
            <person name="Chaudhuri R.R."/>
            <person name="La Ragione R."/>
            <person name="Hildebrand F."/>
            <person name="Pallen M.J."/>
        </authorList>
    </citation>
    <scope>NUCLEOTIDE SEQUENCE</scope>
    <source>
        <strain evidence="13">ChiHejej3B27-3195</strain>
    </source>
</reference>
<dbReference type="PROSITE" id="PS00627">
    <property type="entry name" value="GHMP_KINASES_ATP"/>
    <property type="match status" value="1"/>
</dbReference>
<dbReference type="AlphaFoldDB" id="A0A9D1UTW5"/>
<evidence type="ECO:0000256" key="6">
    <source>
        <dbReference type="ARBA" id="ARBA00022840"/>
    </source>
</evidence>
<dbReference type="InterPro" id="IPR006203">
    <property type="entry name" value="GHMP_knse_ATP-bd_CS"/>
</dbReference>
<evidence type="ECO:0000313" key="13">
    <source>
        <dbReference type="EMBL" id="HIX00301.1"/>
    </source>
</evidence>
<keyword evidence="9" id="KW-0119">Carbohydrate metabolism</keyword>
<dbReference type="FunFam" id="3.30.70.890:FF:000001">
    <property type="entry name" value="Galactokinase"/>
    <property type="match status" value="1"/>
</dbReference>
<dbReference type="InterPro" id="IPR020568">
    <property type="entry name" value="Ribosomal_Su5_D2-typ_SF"/>
</dbReference>
<dbReference type="GO" id="GO:0005829">
    <property type="term" value="C:cytosol"/>
    <property type="evidence" value="ECO:0007669"/>
    <property type="project" value="TreeGrafter"/>
</dbReference>
<dbReference type="InterPro" id="IPR000705">
    <property type="entry name" value="Galactokinase"/>
</dbReference>
<keyword evidence="5" id="KW-0418">Kinase</keyword>
<evidence type="ECO:0000259" key="11">
    <source>
        <dbReference type="Pfam" id="PF00288"/>
    </source>
</evidence>
<keyword evidence="8" id="KW-0299">Galactose metabolism</keyword>
<keyword evidence="4" id="KW-0547">Nucleotide-binding</keyword>
<dbReference type="SUPFAM" id="SSF54211">
    <property type="entry name" value="Ribosomal protein S5 domain 2-like"/>
    <property type="match status" value="1"/>
</dbReference>
<gene>
    <name evidence="13" type="primary">galK</name>
    <name evidence="13" type="ORF">H9871_09175</name>
</gene>
<proteinExistence type="inferred from homology"/>
<dbReference type="NCBIfam" id="TIGR00131">
    <property type="entry name" value="gal_kin"/>
    <property type="match status" value="1"/>
</dbReference>
<dbReference type="Gene3D" id="3.30.230.10">
    <property type="match status" value="1"/>
</dbReference>
<dbReference type="InterPro" id="IPR013750">
    <property type="entry name" value="GHMP_kinase_C_dom"/>
</dbReference>
<evidence type="ECO:0000256" key="4">
    <source>
        <dbReference type="ARBA" id="ARBA00022741"/>
    </source>
</evidence>
<evidence type="ECO:0000256" key="2">
    <source>
        <dbReference type="ARBA" id="ARBA00022679"/>
    </source>
</evidence>
<keyword evidence="3" id="KW-0479">Metal-binding</keyword>
<dbReference type="InterPro" id="IPR006204">
    <property type="entry name" value="GHMP_kinase_N_dom"/>
</dbReference>
<accession>A0A9D1UTW5</accession>
<feature type="non-terminal residue" evidence="13">
    <location>
        <position position="1"/>
    </location>
</feature>
<dbReference type="GO" id="GO:0005524">
    <property type="term" value="F:ATP binding"/>
    <property type="evidence" value="ECO:0007669"/>
    <property type="project" value="UniProtKB-UniRule"/>
</dbReference>
<dbReference type="GO" id="GO:0006012">
    <property type="term" value="P:galactose metabolic process"/>
    <property type="evidence" value="ECO:0007669"/>
    <property type="project" value="UniProtKB-UniRule"/>
</dbReference>
<dbReference type="SUPFAM" id="SSF55060">
    <property type="entry name" value="GHMP Kinase, C-terminal domain"/>
    <property type="match status" value="1"/>
</dbReference>
<dbReference type="PIRSF" id="PIRSF000530">
    <property type="entry name" value="Galactokinase"/>
    <property type="match status" value="1"/>
</dbReference>
<dbReference type="GO" id="GO:0004335">
    <property type="term" value="F:galactokinase activity"/>
    <property type="evidence" value="ECO:0007669"/>
    <property type="project" value="UniProtKB-UniRule"/>
</dbReference>
<reference evidence="13" key="2">
    <citation type="submission" date="2021-04" db="EMBL/GenBank/DDBJ databases">
        <authorList>
            <person name="Gilroy R."/>
        </authorList>
    </citation>
    <scope>NUCLEOTIDE SEQUENCE</scope>
    <source>
        <strain evidence="13">ChiHejej3B27-3195</strain>
    </source>
</reference>
<dbReference type="GO" id="GO:0046872">
    <property type="term" value="F:metal ion binding"/>
    <property type="evidence" value="ECO:0007669"/>
    <property type="project" value="UniProtKB-KW"/>
</dbReference>
<keyword evidence="6" id="KW-0067">ATP-binding</keyword>
<evidence type="ECO:0000256" key="7">
    <source>
        <dbReference type="ARBA" id="ARBA00022842"/>
    </source>
</evidence>
<dbReference type="PRINTS" id="PR00473">
    <property type="entry name" value="GALCTOKINASE"/>
</dbReference>
<evidence type="ECO:0000256" key="1">
    <source>
        <dbReference type="ARBA" id="ARBA00006566"/>
    </source>
</evidence>
<dbReference type="Proteomes" id="UP000824151">
    <property type="component" value="Unassembled WGS sequence"/>
</dbReference>
<organism evidence="13 14">
    <name type="scientific">Candidatus Nesterenkonia stercoripullorum</name>
    <dbReference type="NCBI Taxonomy" id="2838701"/>
    <lineage>
        <taxon>Bacteria</taxon>
        <taxon>Bacillati</taxon>
        <taxon>Actinomycetota</taxon>
        <taxon>Actinomycetes</taxon>
        <taxon>Micrococcales</taxon>
        <taxon>Micrococcaceae</taxon>
        <taxon>Nesterenkonia</taxon>
    </lineage>
</organism>
<comment type="similarity">
    <text evidence="1">Belongs to the GHMP kinase family. GalK subfamily.</text>
</comment>
<sequence>PFALPYRTSVAAAPRTDRRVVAHSPTAGEPQQFALDGLAPGDVTGWASYVAGMLWALQQAGHEVPGMDLLVCSDVPIGAGLSSSAALECAVGLAARDLGGIDRRGGALGALGITGLDLARLAQTAENEFVGMPCGLMDQAAAMCSKEGHFLLFDTASQDLEHIPVDLAADEFELLIIDTRAPHRLVDGAYAQRRRECAQAAAELGLESLRELHEQPQAQDRIASIADPAARRRARHVVSENHRVIETVRLLRSSDVGGTGAQLSASHASLRDDFEVTVPELDVAADTAVAAGALGARMMGGGFGGCVIALIPRRSAEVIRQALRDAFAERGFTAPEFLQAMPAAGARRVS</sequence>
<dbReference type="Pfam" id="PF08544">
    <property type="entry name" value="GHMP_kinases_C"/>
    <property type="match status" value="1"/>
</dbReference>
<comment type="caution">
    <text evidence="13">The sequence shown here is derived from an EMBL/GenBank/DDBJ whole genome shotgun (WGS) entry which is preliminary data.</text>
</comment>
<keyword evidence="7" id="KW-0460">Magnesium</keyword>